<evidence type="ECO:0000313" key="2">
    <source>
        <dbReference type="Proteomes" id="UP001056778"/>
    </source>
</evidence>
<keyword evidence="2" id="KW-1185">Reference proteome</keyword>
<protein>
    <submittedName>
        <fullName evidence="1">Mediator of rna polymerase ii transcription subunit 12</fullName>
    </submittedName>
</protein>
<dbReference type="Proteomes" id="UP001056778">
    <property type="component" value="Chromosome 3"/>
</dbReference>
<proteinExistence type="predicted"/>
<accession>A0ACB9TI47</accession>
<dbReference type="EMBL" id="CM043017">
    <property type="protein sequence ID" value="KAI4466467.1"/>
    <property type="molecule type" value="Genomic_DNA"/>
</dbReference>
<evidence type="ECO:0000313" key="1">
    <source>
        <dbReference type="EMBL" id="KAI4466467.1"/>
    </source>
</evidence>
<reference evidence="1" key="1">
    <citation type="submission" date="2022-04" db="EMBL/GenBank/DDBJ databases">
        <title>Chromosome-scale genome assembly of Holotrichia oblita Faldermann.</title>
        <authorList>
            <person name="Rongchong L."/>
        </authorList>
    </citation>
    <scope>NUCLEOTIDE SEQUENCE</scope>
    <source>
        <strain evidence="1">81SQS9</strain>
    </source>
</reference>
<sequence length="1469" mass="165157">MMSAHLYEKRPLKKPRIGPPDVYPQDPKQKEDELNVTNRTKDTIKAWFKDLAGTKPLVILSKKAPNFNKKEDIFTTLCEYQVPMMRAAWFIKLSSAYTVAVTEAKMKKRQLPDPTTEWTSTLLKFLKDQVPKLQEYYSQVEKPQNTPVSNQTNDADQKIALKYWQYCTQLLKYMYDEGLLDRQDVLNWILELLEKLRFQLCDDGILKLFLPLTQQYMEEFVQSELLSRRLAHYCCKKLSFMLNNISSVMQCITLECPTALVWCGTGAGTLWHASPLDLLQIPPSALPMATRSDTNLYKKQLMQMEHSVRERSKKAEGRWCTDKWQASSAGTVISRVLAALDALDRHRFDRMDATNSLDTLYSKIFVSGNDQENAVIKLLCEWAVSPERTGEHRALAVAALLDRRQNDTTTSSDQETSTLDDKDSNSSVPGGPPMFQSLLMNFLDTDAPVPTPEDCPQKKIAFTNLVHLFAELIRRDVFSHDAYMCTLISRGDLLGHEDSSDLAQPKIEVHSHQMDYDDSKIDDDLDKILQNIKEDQQNSMDIPDSPKDHDTPTIRTCRRRWVTSRWRPTRTIISARRGPPHRQAHVEGDLEVVLEEIQRGRGGGRQGEEALEERVQFRGDDAEMPEFKLFRSARGDVAVQRHRHRDVELVRHRQLELPARAGARRLPLRPHGVGVEHLRPDRRLHTDFKGAARSGGAADRQEFRPDEELHDVVEFVHLSPDQTSAVFEGLCRVVKHVTNPGDCSSAERCILAHLYDLYSSCSLLKGKPHTVEPFGNAYPKIRQALYTALEPTPSSSYVYNAQYMQDVFANPKRGGKIETVWARQLSENVNNRYSFVSNALIYACRETDNERLNDLAIMCAEMTACCNSLASEWLGALLALCCPMYHPGYYTDVLGMLDIQDVTIHNALAVFTSILIARHCFSLEDFVGLVALPSLVKVKSLDNGSGAAEGGMRLTCHLLLRLFRTAEGPQPGLYSVGSPPLTAPRPPLGIRYSCDRHLLAAAHRNIQVGPVLAVLKAVLIVGDATAREGTELSISHILGTSDLVSGEDGPSLNLTRQSTAVNAETTASLSAFACHVLREICSQQWVLERCLCHPEELCHNDNLLDPLLSHSQAQRLLHMICYPDISATIDELDQKSMITRILENLEQWTLRMSWLDLQLMYKQFANNSSESNQWLDTVAKAAIDVFQLSNTSNSGHNSDDKKSESANRKQDSIWLVAPLVSKLPSAVQSRILKVSGQVLENGGWCKEHKNNRRASSEPHNLLSHQPFLSLVLTCLKGQEEGQKEGLLSSLYQQLSQLVSLAREGNLSDIINNERTFDGLQLRFSLVGGVFEVFQRNSTAPIDWALLLVQLVTHGLINLHTHNELFTTVIDMLATLVHSALAADTQDEGRKTYQNLTKKLKKELGDRYTPSFLHIRQLLPLPRIVTEVVTVDTGCLTDNKGNKISFDSVDKKHGLSVSIGTAATPAPLQV</sequence>
<organism evidence="1 2">
    <name type="scientific">Holotrichia oblita</name>
    <name type="common">Chafer beetle</name>
    <dbReference type="NCBI Taxonomy" id="644536"/>
    <lineage>
        <taxon>Eukaryota</taxon>
        <taxon>Metazoa</taxon>
        <taxon>Ecdysozoa</taxon>
        <taxon>Arthropoda</taxon>
        <taxon>Hexapoda</taxon>
        <taxon>Insecta</taxon>
        <taxon>Pterygota</taxon>
        <taxon>Neoptera</taxon>
        <taxon>Endopterygota</taxon>
        <taxon>Coleoptera</taxon>
        <taxon>Polyphaga</taxon>
        <taxon>Scarabaeiformia</taxon>
        <taxon>Scarabaeidae</taxon>
        <taxon>Melolonthinae</taxon>
        <taxon>Holotrichia</taxon>
    </lineage>
</organism>
<comment type="caution">
    <text evidence="1">The sequence shown here is derived from an EMBL/GenBank/DDBJ whole genome shotgun (WGS) entry which is preliminary data.</text>
</comment>
<gene>
    <name evidence="1" type="ORF">MML48_3g00009374</name>
</gene>
<name>A0ACB9TI47_HOLOL</name>